<proteinExistence type="predicted"/>
<evidence type="ECO:0000313" key="2">
    <source>
        <dbReference type="Proteomes" id="UP000177626"/>
    </source>
</evidence>
<organism evidence="1 2">
    <name type="scientific">Candidatus Komeilibacteria bacterium RIFOXYC1_FULL_37_11</name>
    <dbReference type="NCBI Taxonomy" id="1798555"/>
    <lineage>
        <taxon>Bacteria</taxon>
        <taxon>Candidatus Komeiliibacteriota</taxon>
    </lineage>
</organism>
<evidence type="ECO:0000313" key="1">
    <source>
        <dbReference type="EMBL" id="OGY94277.1"/>
    </source>
</evidence>
<dbReference type="Proteomes" id="UP000177626">
    <property type="component" value="Unassembled WGS sequence"/>
</dbReference>
<sequence>MVTVSNALNVVTEIKEYGIRVFRHGAQFTLELDGQKQATSSRLSATVSALADQDFARRIETAFAIPKPTLGRLRELFPRYEIIYLSPTEVTVQPTAKVLEAVRILVPTH</sequence>
<protein>
    <submittedName>
        <fullName evidence="1">Uncharacterized protein</fullName>
    </submittedName>
</protein>
<comment type="caution">
    <text evidence="1">The sequence shown here is derived from an EMBL/GenBank/DDBJ whole genome shotgun (WGS) entry which is preliminary data.</text>
</comment>
<reference evidence="1 2" key="1">
    <citation type="journal article" date="2016" name="Nat. Commun.">
        <title>Thousands of microbial genomes shed light on interconnected biogeochemical processes in an aquifer system.</title>
        <authorList>
            <person name="Anantharaman K."/>
            <person name="Brown C.T."/>
            <person name="Hug L.A."/>
            <person name="Sharon I."/>
            <person name="Castelle C.J."/>
            <person name="Probst A.J."/>
            <person name="Thomas B.C."/>
            <person name="Singh A."/>
            <person name="Wilkins M.J."/>
            <person name="Karaoz U."/>
            <person name="Brodie E.L."/>
            <person name="Williams K.H."/>
            <person name="Hubbard S.S."/>
            <person name="Banfield J.F."/>
        </authorList>
    </citation>
    <scope>NUCLEOTIDE SEQUENCE [LARGE SCALE GENOMIC DNA]</scope>
</reference>
<name>A0A1G2C1H2_9BACT</name>
<accession>A0A1G2C1H2</accession>
<gene>
    <name evidence="1" type="ORF">A2406_02145</name>
</gene>
<dbReference type="EMBL" id="MHKQ01000010">
    <property type="protein sequence ID" value="OGY94277.1"/>
    <property type="molecule type" value="Genomic_DNA"/>
</dbReference>
<dbReference type="AlphaFoldDB" id="A0A1G2C1H2"/>